<dbReference type="NCBIfam" id="TIGR02535">
    <property type="entry name" value="hyp_Hser_kinase"/>
    <property type="match status" value="1"/>
</dbReference>
<dbReference type="NCBIfam" id="NF003242">
    <property type="entry name" value="PRK04200.1"/>
    <property type="match status" value="1"/>
</dbReference>
<dbReference type="NCBIfam" id="TIGR00306">
    <property type="entry name" value="apgM"/>
    <property type="match status" value="1"/>
</dbReference>
<organism evidence="8">
    <name type="scientific">marine sediment metagenome</name>
    <dbReference type="NCBI Taxonomy" id="412755"/>
    <lineage>
        <taxon>unclassified sequences</taxon>
        <taxon>metagenomes</taxon>
        <taxon>ecological metagenomes</taxon>
    </lineage>
</organism>
<dbReference type="GO" id="GO:0004619">
    <property type="term" value="F:phosphoglycerate mutase activity"/>
    <property type="evidence" value="ECO:0007669"/>
    <property type="project" value="UniProtKB-EC"/>
</dbReference>
<comment type="caution">
    <text evidence="8">The sequence shown here is derived from an EMBL/GenBank/DDBJ whole genome shotgun (WGS) entry which is preliminary data.</text>
</comment>
<dbReference type="GO" id="GO:0046872">
    <property type="term" value="F:metal ion binding"/>
    <property type="evidence" value="ECO:0007669"/>
    <property type="project" value="InterPro"/>
</dbReference>
<evidence type="ECO:0000256" key="2">
    <source>
        <dbReference type="ARBA" id="ARBA00002315"/>
    </source>
</evidence>
<reference evidence="8" key="1">
    <citation type="journal article" date="2015" name="Nature">
        <title>Complex archaea that bridge the gap between prokaryotes and eukaryotes.</title>
        <authorList>
            <person name="Spang A."/>
            <person name="Saw J.H."/>
            <person name="Jorgensen S.L."/>
            <person name="Zaremba-Niedzwiedzka K."/>
            <person name="Martijn J."/>
            <person name="Lind A.E."/>
            <person name="van Eijk R."/>
            <person name="Schleper C."/>
            <person name="Guy L."/>
            <person name="Ettema T.J."/>
        </authorList>
    </citation>
    <scope>NUCLEOTIDE SEQUENCE</scope>
</reference>
<dbReference type="AlphaFoldDB" id="A0A0F9IMY6"/>
<dbReference type="InterPro" id="IPR042253">
    <property type="entry name" value="Pglycerate_mutase_ApgM_sf"/>
</dbReference>
<dbReference type="CDD" id="cd16011">
    <property type="entry name" value="iPGM_like"/>
    <property type="match status" value="1"/>
</dbReference>
<comment type="function">
    <text evidence="2">Catalyzes the interconversion of 2-phosphoglycerate and 3-phosphoglycerate.</text>
</comment>
<evidence type="ECO:0000256" key="6">
    <source>
        <dbReference type="ARBA" id="ARBA00023235"/>
    </source>
</evidence>
<gene>
    <name evidence="8" type="ORF">LCGC14_1638170</name>
</gene>
<dbReference type="GO" id="GO:0006096">
    <property type="term" value="P:glycolytic process"/>
    <property type="evidence" value="ECO:0007669"/>
    <property type="project" value="UniProtKB-KW"/>
</dbReference>
<dbReference type="InterPro" id="IPR004456">
    <property type="entry name" value="Pglycerate_mutase_ApgM"/>
</dbReference>
<feature type="non-terminal residue" evidence="8">
    <location>
        <position position="386"/>
    </location>
</feature>
<proteinExistence type="inferred from homology"/>
<dbReference type="InterPro" id="IPR006124">
    <property type="entry name" value="Metalloenzyme"/>
</dbReference>
<accession>A0A0F9IMY6</accession>
<dbReference type="InterPro" id="IPR017850">
    <property type="entry name" value="Alkaline_phosphatase_core_sf"/>
</dbReference>
<feature type="domain" description="Metalloenzyme" evidence="7">
    <location>
        <begin position="1"/>
        <end position="385"/>
    </location>
</feature>
<comment type="pathway">
    <text evidence="3">Carbohydrate degradation.</text>
</comment>
<dbReference type="SUPFAM" id="SSF53649">
    <property type="entry name" value="Alkaline phosphatase-like"/>
    <property type="match status" value="1"/>
</dbReference>
<sequence>MKYILFLADGMADYPLDELGQRTPLQVADTPNMDELAKKGGCGRLITIPQGMPTGSAVANLSILGYNPRVYFQGRGVLEAASMGVKLGPEDVAFRCNTICVEDSRIKNHSAGHIATEEARELIKTIKDKLGSEDIVLYPGVSYRHLLVLRGGKFSASVECTPPHDASGVPVREVLPRAKEKEAEKTAHLLSKIILDSRDVLEDHPINLIREKQGRDKANMLWPWSPGKKPRMRKFQERFGIKGAVISAVDLIRGLGIYAGFDVIKVKGATGLYNTNYEGKARACLKALKEYDLVWVHVEASDEASHQGDIDLKIKTIEYFDKRLVGRVLEEIDENTRIAVLSDHLTPIEVRTHVAEAVPFLIYNSAKAPDGVNRFDEFSCAKGSFG</sequence>
<dbReference type="PANTHER" id="PTHR31209">
    <property type="entry name" value="COFACTOR-INDEPENDENT PHOSPHOGLYCERATE MUTASE"/>
    <property type="match status" value="1"/>
</dbReference>
<evidence type="ECO:0000256" key="1">
    <source>
        <dbReference type="ARBA" id="ARBA00000370"/>
    </source>
</evidence>
<dbReference type="Gene3D" id="3.30.70.2130">
    <property type="entry name" value="Metalloenzyme domain"/>
    <property type="match status" value="1"/>
</dbReference>
<dbReference type="Pfam" id="PF10143">
    <property type="entry name" value="PhosphMutase"/>
    <property type="match status" value="1"/>
</dbReference>
<dbReference type="PIRSF" id="PIRSF006392">
    <property type="entry name" value="IPGAM_arch"/>
    <property type="match status" value="1"/>
</dbReference>
<dbReference type="EMBL" id="LAZR01013609">
    <property type="protein sequence ID" value="KKM21164.1"/>
    <property type="molecule type" value="Genomic_DNA"/>
</dbReference>
<comment type="catalytic activity">
    <reaction evidence="1">
        <text>(2R)-2-phosphoglycerate = (2R)-3-phosphoglycerate</text>
        <dbReference type="Rhea" id="RHEA:15901"/>
        <dbReference type="ChEBI" id="CHEBI:58272"/>
        <dbReference type="ChEBI" id="CHEBI:58289"/>
        <dbReference type="EC" id="5.4.2.12"/>
    </reaction>
</comment>
<evidence type="ECO:0000256" key="5">
    <source>
        <dbReference type="ARBA" id="ARBA00023152"/>
    </source>
</evidence>
<protein>
    <recommendedName>
        <fullName evidence="7">Metalloenzyme domain-containing protein</fullName>
    </recommendedName>
</protein>
<comment type="similarity">
    <text evidence="4">Belongs to the BPG-independent phosphoglycerate mutase family. A-PGAM subfamily.</text>
</comment>
<evidence type="ECO:0000259" key="7">
    <source>
        <dbReference type="Pfam" id="PF01676"/>
    </source>
</evidence>
<dbReference type="Gene3D" id="3.40.720.10">
    <property type="entry name" value="Alkaline Phosphatase, subunit A"/>
    <property type="match status" value="1"/>
</dbReference>
<keyword evidence="6" id="KW-0413">Isomerase</keyword>
<evidence type="ECO:0000256" key="4">
    <source>
        <dbReference type="ARBA" id="ARBA00005524"/>
    </source>
</evidence>
<name>A0A0F9IMY6_9ZZZZ</name>
<evidence type="ECO:0000313" key="8">
    <source>
        <dbReference type="EMBL" id="KKM21164.1"/>
    </source>
</evidence>
<dbReference type="PANTHER" id="PTHR31209:SF4">
    <property type="entry name" value="2,3-BISPHOSPHOGLYCERATE-INDEPENDENT PHOSPHOGLYCERATE MUTASE"/>
    <property type="match status" value="1"/>
</dbReference>
<evidence type="ECO:0000256" key="3">
    <source>
        <dbReference type="ARBA" id="ARBA00004921"/>
    </source>
</evidence>
<dbReference type="InterPro" id="IPR023665">
    <property type="entry name" value="ApgAM_prokaryotes"/>
</dbReference>
<dbReference type="Pfam" id="PF01676">
    <property type="entry name" value="Metalloenzyme"/>
    <property type="match status" value="1"/>
</dbReference>
<keyword evidence="5" id="KW-0324">Glycolysis</keyword>